<feature type="domain" description="Centrosomal protein of 290kDa coiled-coil region" evidence="10">
    <location>
        <begin position="1287"/>
        <end position="1414"/>
    </location>
</feature>
<organism evidence="11 12">
    <name type="scientific">Petromyzon marinus</name>
    <name type="common">Sea lamprey</name>
    <dbReference type="NCBI Taxonomy" id="7757"/>
    <lineage>
        <taxon>Eukaryota</taxon>
        <taxon>Metazoa</taxon>
        <taxon>Chordata</taxon>
        <taxon>Craniata</taxon>
        <taxon>Vertebrata</taxon>
        <taxon>Cyclostomata</taxon>
        <taxon>Hyperoartia</taxon>
        <taxon>Petromyzontiformes</taxon>
        <taxon>Petromyzontidae</taxon>
        <taxon>Petromyzon</taxon>
    </lineage>
</organism>
<keyword evidence="6" id="KW-0206">Cytoskeleton</keyword>
<dbReference type="CTD" id="80184"/>
<feature type="coiled-coil region" evidence="8">
    <location>
        <begin position="1078"/>
        <end position="1115"/>
    </location>
</feature>
<name>A0AAJ7UCT8_PETMA</name>
<dbReference type="GO" id="GO:0035869">
    <property type="term" value="C:ciliary transition zone"/>
    <property type="evidence" value="ECO:0007669"/>
    <property type="project" value="TreeGrafter"/>
</dbReference>
<proteinExistence type="predicted"/>
<feature type="coiled-coil region" evidence="8">
    <location>
        <begin position="309"/>
        <end position="432"/>
    </location>
</feature>
<evidence type="ECO:0000256" key="8">
    <source>
        <dbReference type="SAM" id="Coils"/>
    </source>
</evidence>
<evidence type="ECO:0000259" key="10">
    <source>
        <dbReference type="Pfam" id="PF16574"/>
    </source>
</evidence>
<feature type="coiled-coil region" evidence="8">
    <location>
        <begin position="699"/>
        <end position="726"/>
    </location>
</feature>
<comment type="subcellular location">
    <subcellularLocation>
        <location evidence="1">Cytoplasm</location>
        <location evidence="1">Cytoskeleton</location>
        <location evidence="1">Cilium basal body</location>
    </subcellularLocation>
    <subcellularLocation>
        <location evidence="2">Cytoplasm</location>
        <location evidence="2">Cytoskeleton</location>
        <location evidence="2">Microtubule organizing center</location>
        <location evidence="2">Centrosome</location>
    </subcellularLocation>
</comment>
<evidence type="ECO:0000256" key="2">
    <source>
        <dbReference type="ARBA" id="ARBA00004300"/>
    </source>
</evidence>
<dbReference type="GO" id="GO:0043010">
    <property type="term" value="P:camera-type eye development"/>
    <property type="evidence" value="ECO:0007669"/>
    <property type="project" value="TreeGrafter"/>
</dbReference>
<dbReference type="RefSeq" id="XP_032834088.1">
    <property type="nucleotide sequence ID" value="XM_032978197.1"/>
</dbReference>
<evidence type="ECO:0000313" key="11">
    <source>
        <dbReference type="Proteomes" id="UP001318040"/>
    </source>
</evidence>
<dbReference type="Proteomes" id="UP001318040">
    <property type="component" value="Chromosome 65"/>
</dbReference>
<feature type="coiled-coil region" evidence="8">
    <location>
        <begin position="109"/>
        <end position="283"/>
    </location>
</feature>
<feature type="coiled-coil region" evidence="8">
    <location>
        <begin position="1627"/>
        <end position="1679"/>
    </location>
</feature>
<dbReference type="GO" id="GO:0034451">
    <property type="term" value="C:centriolar satellite"/>
    <property type="evidence" value="ECO:0007669"/>
    <property type="project" value="TreeGrafter"/>
</dbReference>
<sequence length="2467" mass="280830">MAPNVAWESLLKCDPNTLEREVDVANQIEDIISKVEVTSLRDETSEKLIHLFSLTQSLMKLKSQEAAVAMEEVERAGTEQARVERQYKAKIDKLENELTQVPGRGGRNASLMRGEIQELEQNLERRDQELVAVEQNLEKEKKWSEQLSKKVEEAAGEISKLKRENDILRQDIVDYQRQMDSQRESKRSRTEDGADLKAQISRMKREMIEYLDDIQNLTEANERLVTQAQQLQKELEQSAVDMERMAEEYAQMRVLVQQSDLVVDQLRRDKEHLALQVQELNTLLQVRSEEDDPIMQAVNSKIEEWKSVLVGKDEELLEYQKRVRDLQERLKATQLDSDKQSIVALQQALQVREQQMELLAEQMGQHTAEMERNAAVMEEMRDQLQQHRAAPSSQAFQNATLRGRVAELEGRLRQAEEVARAADADAAEKDRQLIDALARMRQYEAGEYGLAEAVADIKACQQQVRTRDGTVETLTHNLNALEMRLNDVLDENDELRSRLGLESKSVVDLTEIRKNKALTQQRYRAENQVLLKEIERLEEERLTHKKQIRKLAQDRGQRAASIGLLADDLNLSDDLAEDGTTSKKSESVWTKADMEGLSRKVEQLCQELEHREKELAEKSKEGSSLRHQVSELQAEVSGLEAGLREVSAAVRAAQSAPGGPGGPGVGAGGGGGTAIHLPSLERLLTVLEARRSGGPNEGVAPLKEQLAQLTGRNQELRDELRATRSEALAASSTKDRAFDKMSRLEGELALLRTSGATGTALPTLPLPEGMVPSSSDVINALNEYLVQVLQDNSGKDAELERVSESLEQLKCKFTVACHQQSLLYQDFHSEREEWQKERERLQREKVSLEEKNQENSIHIQEYNNLLEASKLDGGELTRKLSEMSRRMTVLRVNELALGRRHAALAEAESHERRENARLHADVTDMEAAVAQRIGYLQRYKDMASYKIAALQKALADSVPASELEVAHGRYNELTAKYRDLLQRDNVLAQRASSVEHVKEENTALRAEVTMVSKELEICKEKLHTLEQANERIAKQGFTTSAVGTGAGDADESVSRRLTVLEMRELNERQRAEHALHMQRHAEEALARAHERNQQLEEKFAQLTRMNLEAQRVEAELRDELAGGVSRAVSEADRRQIRQLEESEAALRMEVSKQRDVAEVARAQAESWASRQHSHEKEVESLRRQLSDLQCRSDEKTLLGTLHQHIMALQLSEATALRKLDTVRAKLSRAEAWGLRLEQQLDQREQTLIHARAEGHSRAGHLRRALQALRHRYAGAVPLAEQERFHRTLAQLQDDEMTAAEEARKCREDRRLAEDRLAELEIKSKGLEELVSTLKDARGAQKVCEWHRRMQELRVSERRTEREAARHQDEASRLRAAMEEHERSRSLLEREILQLNKFHEESQLAWEQRELELEKQVEAHERQQREMLSAARKFEEVGGTVPDTGLPVAQQLEKAITTIRGHVKTILQSQAQCRSLEEQLQQKQDALHSAEANVLSRERVINELRLRLPASAQREKLLAAAAAAADGGGSFEGGGALVATQRAVANLQARLDHKEQLVDKYQRQLQQAQQELEELNRQHGEEMKAVHHKLNAQSNATFSKFKQAVLETLNSRPAVAAAPASAAQLTRLAELEQTSAEQEEAMAALAERLRATLADAQRHKVQLLQQLTEHRAETAKLQQLHSAELRAERARAEEARASEVALAEELRLLRVELDAQREANARSPTAGIRSLVERLKGELAYKEKQLKGLSQAMLRLQGEMTNQAEQNIIAAAAQKEESLNVQTLVDKHTKDYKARLESAQAEASAARRELAEWRQRERELRERLEAAEHEARRGDREGGRLRAGKEEAERGRDEMRRRVERISAQLQKGVDGAGRQTQVEELQGRVKRLEQELEKKAVQLEESQQRAEGTAAKEDKAETKEQVIRWEEGKRWQAKVEALRGKLRDKEKEVEALTKQMAAIRDSIARDAASRRTQDRGVTAGHVLAARAQEEASRAQQLQDTNRQLEDTITGMRQRAALSKEAAVEELLLQNRRLQEKLRVLERSVTPSSNSRLDKEQEVQRRLLELSDENVELRFELERVRQDLPRLQDKLSDLQALCAQLKREKGEMERKLGNVRGAGRSGKTVPELEKTVGLMQRVVEKLQRENEELRRAPGVVEAQRSAGLEADNAKLKAELQALRLKAGQQLSDRYETRSRGVDKLITENEKLLAHIKRESEAVDKLRGEKRSLELALELAREEAESSRRRLDEVEARLARAQASDERGLKPGALSKLYEARLRDAQEETERACRGLEDARALLQQGEQRESEHRRRHRQLEQQVELLKKFPEEAKSQPGLTREFQIARLTIDRLEKEKAELGEELEQLRESEPSAERDVLQKARRYDELLQENVQVQVQLREMKMHNGRLEEEVRGLRKELESFDPAFFEEIEDLKFNYKEAVKRNLVYEEQLLSLGQQFGITVAVPANVSVD</sequence>
<evidence type="ECO:0000256" key="3">
    <source>
        <dbReference type="ARBA" id="ARBA00022490"/>
    </source>
</evidence>
<evidence type="ECO:0000256" key="7">
    <source>
        <dbReference type="ARBA" id="ARBA00023273"/>
    </source>
</evidence>
<keyword evidence="11" id="KW-1185">Reference proteome</keyword>
<dbReference type="InterPro" id="IPR032321">
    <property type="entry name" value="Cep209_CC5"/>
</dbReference>
<dbReference type="PANTHER" id="PTHR18879:SF20">
    <property type="entry name" value="CENTROSOMAL PROTEIN OF 290 KDA"/>
    <property type="match status" value="1"/>
</dbReference>
<protein>
    <submittedName>
        <fullName evidence="12">Centrosomal protein of 290 kDa</fullName>
    </submittedName>
</protein>
<dbReference type="Gene3D" id="1.10.287.1490">
    <property type="match status" value="1"/>
</dbReference>
<feature type="coiled-coil region" evidence="8">
    <location>
        <begin position="1987"/>
        <end position="2258"/>
    </location>
</feature>
<evidence type="ECO:0000256" key="5">
    <source>
        <dbReference type="ARBA" id="ARBA00023054"/>
    </source>
</evidence>
<keyword evidence="5 8" id="KW-0175">Coiled coil</keyword>
<keyword evidence="7" id="KW-0966">Cell projection</keyword>
<feature type="region of interest" description="Disordered" evidence="9">
    <location>
        <begin position="1826"/>
        <end position="1855"/>
    </location>
</feature>
<feature type="coiled-coil region" evidence="8">
    <location>
        <begin position="471"/>
        <end position="554"/>
    </location>
</feature>
<gene>
    <name evidence="12" type="primary">CEP290</name>
</gene>
<evidence type="ECO:0000256" key="4">
    <source>
        <dbReference type="ARBA" id="ARBA00022794"/>
    </source>
</evidence>
<feature type="coiled-coil region" evidence="8">
    <location>
        <begin position="824"/>
        <end position="868"/>
    </location>
</feature>
<evidence type="ECO:0000256" key="1">
    <source>
        <dbReference type="ARBA" id="ARBA00004120"/>
    </source>
</evidence>
<feature type="region of interest" description="Disordered" evidence="9">
    <location>
        <begin position="1898"/>
        <end position="1919"/>
    </location>
</feature>
<dbReference type="Pfam" id="PF16574">
    <property type="entry name" value="CEP209_CC5"/>
    <property type="match status" value="1"/>
</dbReference>
<feature type="coiled-coil region" evidence="8">
    <location>
        <begin position="594"/>
        <end position="635"/>
    </location>
</feature>
<reference evidence="12" key="1">
    <citation type="submission" date="2025-08" db="UniProtKB">
        <authorList>
            <consortium name="RefSeq"/>
        </authorList>
    </citation>
    <scope>IDENTIFICATION</scope>
    <source>
        <tissue evidence="12">Sperm</tissue>
    </source>
</reference>
<evidence type="ECO:0000313" key="12">
    <source>
        <dbReference type="RefSeq" id="XP_032834088.1"/>
    </source>
</evidence>
<dbReference type="KEGG" id="pmrn:116956516"/>
<keyword evidence="4" id="KW-0970">Cilium biogenesis/degradation</keyword>
<feature type="coiled-coil region" evidence="8">
    <location>
        <begin position="1465"/>
        <end position="1492"/>
    </location>
</feature>
<keyword evidence="3" id="KW-0963">Cytoplasm</keyword>
<dbReference type="GO" id="GO:1905349">
    <property type="term" value="P:ciliary transition zone assembly"/>
    <property type="evidence" value="ECO:0007669"/>
    <property type="project" value="TreeGrafter"/>
</dbReference>
<dbReference type="PANTHER" id="PTHR18879">
    <property type="entry name" value="CENTROSOMAL PROTEIN OF 290 KDA"/>
    <property type="match status" value="1"/>
</dbReference>
<dbReference type="GO" id="GO:1905515">
    <property type="term" value="P:non-motile cilium assembly"/>
    <property type="evidence" value="ECO:0007669"/>
    <property type="project" value="TreeGrafter"/>
</dbReference>
<accession>A0AAJ7UCT8</accession>
<feature type="coiled-coil region" evidence="8">
    <location>
        <begin position="2290"/>
        <end position="2414"/>
    </location>
</feature>
<feature type="coiled-coil region" evidence="8">
    <location>
        <begin position="1536"/>
        <end position="1584"/>
    </location>
</feature>
<dbReference type="GO" id="GO:0097711">
    <property type="term" value="P:ciliary basal body-plasma membrane docking"/>
    <property type="evidence" value="ECO:0007669"/>
    <property type="project" value="TreeGrafter"/>
</dbReference>
<evidence type="ECO:0000256" key="9">
    <source>
        <dbReference type="SAM" id="MobiDB-lite"/>
    </source>
</evidence>
<evidence type="ECO:0000256" key="6">
    <source>
        <dbReference type="ARBA" id="ARBA00023212"/>
    </source>
</evidence>
<feature type="coiled-coil region" evidence="8">
    <location>
        <begin position="1302"/>
        <end position="1422"/>
    </location>
</feature>
<dbReference type="InterPro" id="IPR026201">
    <property type="entry name" value="Cep290"/>
</dbReference>